<dbReference type="CDD" id="cd03241">
    <property type="entry name" value="ABC_RecN"/>
    <property type="match status" value="2"/>
</dbReference>
<dbReference type="FunFam" id="3.40.50.300:FF:000319">
    <property type="entry name" value="DNA repair protein RecN"/>
    <property type="match status" value="1"/>
</dbReference>
<reference evidence="12" key="1">
    <citation type="submission" date="2021-01" db="EMBL/GenBank/DDBJ databases">
        <title>Marivirga sp. nov., isolated from intertidal surface sediments.</title>
        <authorList>
            <person name="Zhang M."/>
        </authorList>
    </citation>
    <scope>NUCLEOTIDE SEQUENCE</scope>
    <source>
        <strain evidence="12">SM1354</strain>
    </source>
</reference>
<dbReference type="SUPFAM" id="SSF52540">
    <property type="entry name" value="P-loop containing nucleoside triphosphate hydrolases"/>
    <property type="match status" value="2"/>
</dbReference>
<dbReference type="GO" id="GO:0043590">
    <property type="term" value="C:bacterial nucleoid"/>
    <property type="evidence" value="ECO:0007669"/>
    <property type="project" value="TreeGrafter"/>
</dbReference>
<dbReference type="InterPro" id="IPR027417">
    <property type="entry name" value="P-loop_NTPase"/>
</dbReference>
<gene>
    <name evidence="12" type="primary">recN</name>
    <name evidence="12" type="ORF">JKP34_09080</name>
</gene>
<dbReference type="InterPro" id="IPR004604">
    <property type="entry name" value="DNA_recomb/repair_RecN"/>
</dbReference>
<dbReference type="NCBIfam" id="TIGR00634">
    <property type="entry name" value="recN"/>
    <property type="match status" value="1"/>
</dbReference>
<proteinExistence type="inferred from homology"/>
<comment type="similarity">
    <text evidence="2 9">Belongs to the RecN family.</text>
</comment>
<feature type="coiled-coil region" evidence="10">
    <location>
        <begin position="247"/>
        <end position="274"/>
    </location>
</feature>
<dbReference type="GO" id="GO:0006281">
    <property type="term" value="P:DNA repair"/>
    <property type="evidence" value="ECO:0007669"/>
    <property type="project" value="UniProtKB-KW"/>
</dbReference>
<dbReference type="Gene3D" id="3.40.50.300">
    <property type="entry name" value="P-loop containing nucleotide triphosphate hydrolases"/>
    <property type="match status" value="2"/>
</dbReference>
<dbReference type="RefSeq" id="WP_201919975.1">
    <property type="nucleotide sequence ID" value="NZ_JAERQG010000002.1"/>
</dbReference>
<name>A0A937AAN6_9BACT</name>
<keyword evidence="4" id="KW-0547">Nucleotide-binding</keyword>
<sequence>MLQKLIIKNYALIKELHIEPDAGLNTITGETGAGKSIMLGAVGLLLGKRADTKVLYQEDEKCVVEGTFSIKHYQLKGFFEAEDLDYEDECIVRREISASGKSRAFINDTPVTLDILKSLGAYLMDVHSQHQTLLLGDQDFQLQIIDAFTATNELLSKYQQTYKEYKRAEKTLNSYQQNAQQLQQEHDFNQFQFDELEKAALREGEQEELEERLKVLENGEYIQQKLSEADTILEQSEYSANNSLHDAVEALRSIQEYNKEYQDLFERLNSAFIEVQDIARAVERENSGFEHDPNELIQTQERLSLIYQLQQKHHVESVTELLSIKDALDEKLDTTQNAEDHLKQLEDALAEKTEQLNKLGEQLTETRQAGFGALEKELIQLLSDLGMADASIKVNHQKQAPDKSGFDDISILFSANKGIAPQPLKSVASGGEFSRLMFALKFVMADKVAMPTIIFDEIDTGISGEIALKMVNMMLKMAKSHQVITISHLPQIAAKGHKHYFVYKDNSAEKSVSKIKLLSKEERVIEIAKMIGGEQPSESAMKSAEELLVS</sequence>
<evidence type="ECO:0000256" key="9">
    <source>
        <dbReference type="PIRNR" id="PIRNR003128"/>
    </source>
</evidence>
<comment type="function">
    <text evidence="1 9">May be involved in recombinational repair of damaged DNA.</text>
</comment>
<accession>A0A937AAN6</accession>
<keyword evidence="10" id="KW-0175">Coiled coil</keyword>
<evidence type="ECO:0000256" key="6">
    <source>
        <dbReference type="ARBA" id="ARBA00022840"/>
    </source>
</evidence>
<keyword evidence="6" id="KW-0067">ATP-binding</keyword>
<evidence type="ECO:0000256" key="10">
    <source>
        <dbReference type="SAM" id="Coils"/>
    </source>
</evidence>
<dbReference type="PIRSF" id="PIRSF003128">
    <property type="entry name" value="RecN"/>
    <property type="match status" value="1"/>
</dbReference>
<evidence type="ECO:0000256" key="8">
    <source>
        <dbReference type="ARBA" id="ARBA00033408"/>
    </source>
</evidence>
<keyword evidence="5 9" id="KW-0227">DNA damage</keyword>
<comment type="caution">
    <text evidence="12">The sequence shown here is derived from an EMBL/GenBank/DDBJ whole genome shotgun (WGS) entry which is preliminary data.</text>
</comment>
<feature type="domain" description="RecF/RecN/SMC N-terminal" evidence="11">
    <location>
        <begin position="1"/>
        <end position="507"/>
    </location>
</feature>
<evidence type="ECO:0000256" key="1">
    <source>
        <dbReference type="ARBA" id="ARBA00003618"/>
    </source>
</evidence>
<evidence type="ECO:0000256" key="3">
    <source>
        <dbReference type="ARBA" id="ARBA00021315"/>
    </source>
</evidence>
<evidence type="ECO:0000256" key="2">
    <source>
        <dbReference type="ARBA" id="ARBA00009441"/>
    </source>
</evidence>
<evidence type="ECO:0000256" key="7">
    <source>
        <dbReference type="ARBA" id="ARBA00023204"/>
    </source>
</evidence>
<feature type="coiled-coil region" evidence="10">
    <location>
        <begin position="328"/>
        <end position="369"/>
    </location>
</feature>
<keyword evidence="13" id="KW-1185">Reference proteome</keyword>
<dbReference type="Pfam" id="PF02463">
    <property type="entry name" value="SMC_N"/>
    <property type="match status" value="1"/>
</dbReference>
<dbReference type="AlphaFoldDB" id="A0A937AAN6"/>
<dbReference type="EMBL" id="JAERQG010000002">
    <property type="protein sequence ID" value="MBL0765401.1"/>
    <property type="molecule type" value="Genomic_DNA"/>
</dbReference>
<keyword evidence="7 9" id="KW-0234">DNA repair</keyword>
<evidence type="ECO:0000256" key="4">
    <source>
        <dbReference type="ARBA" id="ARBA00022741"/>
    </source>
</evidence>
<dbReference type="PANTHER" id="PTHR11059">
    <property type="entry name" value="DNA REPAIR PROTEIN RECN"/>
    <property type="match status" value="1"/>
</dbReference>
<dbReference type="GO" id="GO:0006310">
    <property type="term" value="P:DNA recombination"/>
    <property type="evidence" value="ECO:0007669"/>
    <property type="project" value="InterPro"/>
</dbReference>
<dbReference type="PANTHER" id="PTHR11059:SF0">
    <property type="entry name" value="DNA REPAIR PROTEIN RECN"/>
    <property type="match status" value="1"/>
</dbReference>
<evidence type="ECO:0000313" key="13">
    <source>
        <dbReference type="Proteomes" id="UP000642920"/>
    </source>
</evidence>
<evidence type="ECO:0000313" key="12">
    <source>
        <dbReference type="EMBL" id="MBL0765401.1"/>
    </source>
</evidence>
<evidence type="ECO:0000259" key="11">
    <source>
        <dbReference type="Pfam" id="PF02463"/>
    </source>
</evidence>
<protein>
    <recommendedName>
        <fullName evidence="3 9">DNA repair protein RecN</fullName>
    </recommendedName>
    <alternativeName>
        <fullName evidence="8 9">Recombination protein N</fullName>
    </alternativeName>
</protein>
<dbReference type="GO" id="GO:0009432">
    <property type="term" value="P:SOS response"/>
    <property type="evidence" value="ECO:0007669"/>
    <property type="project" value="TreeGrafter"/>
</dbReference>
<evidence type="ECO:0000256" key="5">
    <source>
        <dbReference type="ARBA" id="ARBA00022763"/>
    </source>
</evidence>
<dbReference type="GO" id="GO:0005524">
    <property type="term" value="F:ATP binding"/>
    <property type="evidence" value="ECO:0007669"/>
    <property type="project" value="UniProtKB-KW"/>
</dbReference>
<dbReference type="Proteomes" id="UP000642920">
    <property type="component" value="Unassembled WGS sequence"/>
</dbReference>
<feature type="coiled-coil region" evidence="10">
    <location>
        <begin position="158"/>
        <end position="185"/>
    </location>
</feature>
<organism evidence="12 13">
    <name type="scientific">Marivirga atlantica</name>
    <dbReference type="NCBI Taxonomy" id="1548457"/>
    <lineage>
        <taxon>Bacteria</taxon>
        <taxon>Pseudomonadati</taxon>
        <taxon>Bacteroidota</taxon>
        <taxon>Cytophagia</taxon>
        <taxon>Cytophagales</taxon>
        <taxon>Marivirgaceae</taxon>
        <taxon>Marivirga</taxon>
    </lineage>
</organism>
<dbReference type="InterPro" id="IPR003395">
    <property type="entry name" value="RecF/RecN/SMC_N"/>
</dbReference>